<dbReference type="SUPFAM" id="SSF89260">
    <property type="entry name" value="Collagen-binding domain"/>
    <property type="match status" value="1"/>
</dbReference>
<feature type="chain" id="PRO_5038127874" description="Peptidase C-terminal archaeal/bacterial domain-containing protein" evidence="1">
    <location>
        <begin position="28"/>
        <end position="256"/>
    </location>
</feature>
<gene>
    <name evidence="2" type="ORF">H9L42_14400</name>
</gene>
<reference evidence="2" key="1">
    <citation type="submission" date="2020-08" db="EMBL/GenBank/DDBJ databases">
        <title>Genome public.</title>
        <authorList>
            <person name="Liu C."/>
            <person name="Sun Q."/>
        </authorList>
    </citation>
    <scope>NUCLEOTIDE SEQUENCE</scope>
    <source>
        <strain evidence="2">BX12</strain>
    </source>
</reference>
<dbReference type="EMBL" id="JACRYT010000023">
    <property type="protein sequence ID" value="MBC6681011.1"/>
    <property type="molecule type" value="Genomic_DNA"/>
</dbReference>
<evidence type="ECO:0000256" key="1">
    <source>
        <dbReference type="SAM" id="SignalP"/>
    </source>
</evidence>
<evidence type="ECO:0000313" key="3">
    <source>
        <dbReference type="Proteomes" id="UP000602647"/>
    </source>
</evidence>
<accession>A0A923SRT2</accession>
<evidence type="ECO:0008006" key="4">
    <source>
        <dbReference type="Google" id="ProtNLM"/>
    </source>
</evidence>
<protein>
    <recommendedName>
        <fullName evidence="4">Peptidase C-terminal archaeal/bacterial domain-containing protein</fullName>
    </recommendedName>
</protein>
<evidence type="ECO:0000313" key="2">
    <source>
        <dbReference type="EMBL" id="MBC6681011.1"/>
    </source>
</evidence>
<keyword evidence="1" id="KW-0732">Signal</keyword>
<dbReference type="Proteomes" id="UP000602647">
    <property type="component" value="Unassembled WGS sequence"/>
</dbReference>
<comment type="caution">
    <text evidence="2">The sequence shown here is derived from an EMBL/GenBank/DDBJ whole genome shotgun (WGS) entry which is preliminary data.</text>
</comment>
<proteinExistence type="predicted"/>
<keyword evidence="3" id="KW-1185">Reference proteome</keyword>
<dbReference type="AlphaFoldDB" id="A0A923SRT2"/>
<dbReference type="Gene3D" id="2.60.120.380">
    <property type="match status" value="1"/>
</dbReference>
<dbReference type="RefSeq" id="WP_187304109.1">
    <property type="nucleotide sequence ID" value="NZ_JACRYT010000023.1"/>
</dbReference>
<feature type="signal peptide" evidence="1">
    <location>
        <begin position="1"/>
        <end position="27"/>
    </location>
</feature>
<sequence length="256" mass="29178">MKKGTNILLSALLIFTLVFTSSSVVFAESGQSGRSQTVYNNKPISIELDKGQDYYFKFRAVKNGYLKLESYNYYGYTYGNATLCNSKKKAISSPTNLQYSPTFGVKKGKTYYIKVVPAENHDVAHTFTVINKAIREKSGKKKSKAVLLKKNKQKQGTIVAGEKRTDWYRFRVTKKSKKHELAIKGATNNKIKVVIYRGNKRMRFAGERQPLVLNAIRSNSSNTTFITGDNWKKGTYYVKVYRGTSKSSGWYSLKWR</sequence>
<organism evidence="2 3">
    <name type="scientific">Zhenpiania hominis</name>
    <dbReference type="NCBI Taxonomy" id="2763644"/>
    <lineage>
        <taxon>Bacteria</taxon>
        <taxon>Bacillati</taxon>
        <taxon>Bacillota</taxon>
        <taxon>Clostridia</taxon>
        <taxon>Peptostreptococcales</taxon>
        <taxon>Anaerovoracaceae</taxon>
        <taxon>Zhenpiania</taxon>
    </lineage>
</organism>
<name>A0A923SRT2_9FIRM</name>